<proteinExistence type="predicted"/>
<dbReference type="InParanoid" id="A0A0G4H2E4"/>
<feature type="compositionally biased region" description="Basic residues" evidence="1">
    <location>
        <begin position="830"/>
        <end position="841"/>
    </location>
</feature>
<feature type="region of interest" description="Disordered" evidence="1">
    <location>
        <begin position="1166"/>
        <end position="1235"/>
    </location>
</feature>
<evidence type="ECO:0000313" key="2">
    <source>
        <dbReference type="EMBL" id="CEM37759.1"/>
    </source>
</evidence>
<name>A0A0G4H2E4_VITBC</name>
<dbReference type="GO" id="GO:0000070">
    <property type="term" value="P:mitotic sister chromatid segregation"/>
    <property type="evidence" value="ECO:0007669"/>
    <property type="project" value="TreeGrafter"/>
</dbReference>
<dbReference type="AlphaFoldDB" id="A0A0G4H2E4"/>
<evidence type="ECO:0000256" key="1">
    <source>
        <dbReference type="SAM" id="MobiDB-lite"/>
    </source>
</evidence>
<feature type="compositionally biased region" description="Acidic residues" evidence="1">
    <location>
        <begin position="1226"/>
        <end position="1235"/>
    </location>
</feature>
<feature type="region of interest" description="Disordered" evidence="1">
    <location>
        <begin position="802"/>
        <end position="869"/>
    </location>
</feature>
<feature type="compositionally biased region" description="Basic residues" evidence="1">
    <location>
        <begin position="652"/>
        <end position="661"/>
    </location>
</feature>
<dbReference type="PANTHER" id="PTHR16199:SF4">
    <property type="entry name" value="CONDENSIN-2 COMPLEX SUBUNIT G2"/>
    <property type="match status" value="1"/>
</dbReference>
<dbReference type="VEuPathDB" id="CryptoDB:Vbra_19370"/>
<dbReference type="STRING" id="1169540.A0A0G4H2E4"/>
<feature type="compositionally biased region" description="Basic and acidic residues" evidence="1">
    <location>
        <begin position="1209"/>
        <end position="1222"/>
    </location>
</feature>
<dbReference type="InterPro" id="IPR016024">
    <property type="entry name" value="ARM-type_fold"/>
</dbReference>
<dbReference type="Pfam" id="PF12422">
    <property type="entry name" value="Condensin2nSMC"/>
    <property type="match status" value="1"/>
</dbReference>
<feature type="region of interest" description="Disordered" evidence="1">
    <location>
        <begin position="651"/>
        <end position="671"/>
    </location>
</feature>
<protein>
    <submittedName>
        <fullName evidence="2">Uncharacterized protein</fullName>
    </submittedName>
</protein>
<dbReference type="GO" id="GO:0000796">
    <property type="term" value="C:condensin complex"/>
    <property type="evidence" value="ECO:0007669"/>
    <property type="project" value="TreeGrafter"/>
</dbReference>
<organism evidence="2 3">
    <name type="scientific">Vitrella brassicaformis (strain CCMP3155)</name>
    <dbReference type="NCBI Taxonomy" id="1169540"/>
    <lineage>
        <taxon>Eukaryota</taxon>
        <taxon>Sar</taxon>
        <taxon>Alveolata</taxon>
        <taxon>Colpodellida</taxon>
        <taxon>Vitrellaceae</taxon>
        <taxon>Vitrella</taxon>
    </lineage>
</organism>
<keyword evidence="3" id="KW-1185">Reference proteome</keyword>
<dbReference type="OrthoDB" id="2013972at2759"/>
<evidence type="ECO:0000313" key="3">
    <source>
        <dbReference type="Proteomes" id="UP000041254"/>
    </source>
</evidence>
<dbReference type="InterPro" id="IPR024741">
    <property type="entry name" value="Condensin2_G2"/>
</dbReference>
<dbReference type="Gene3D" id="1.25.10.10">
    <property type="entry name" value="Leucine-rich Repeat Variant"/>
    <property type="match status" value="1"/>
</dbReference>
<sequence>MPKRKDEPEEAPPASFDDIPSFNAFVEAKGTKEDLVGELRDLPYDEHDALWVTVADVVGPELHSQNIVSDQGEYLSDDARRVLENYALLLISSVEALASQHAHARGDGDQQQQQEVKSAPEGLLQTADACQSFFNLLPLGRPREQIGMAYERLCSEGFEGCESVQGGLLLFLLTKATSIKATQADVKRLSEQWDLLNELVYDGGANELVKQLLGQCAMTPIFFSVAYGRNFISRLFHLHESMPLYLLDYMKNYIKNEVRECREDHLKHYANILHKAWGDCTDEEIKLAIEDAVQDLMECALWCDLKVATKCRKVLQTFHDKMKGHHDCLDMLCRLYEPILWRSFKVANWKVRSNAFLLLAAAFPLLRPHAMTVSDLEDEKLKHYQIYEDGLTDDSEGVRRAAIRGVCKNMSEAWQVFTPEYQNKLVKLVLRCAVDLNSTAVRASVYEGLSELLEQPMTHIYVKDILKDLERFKPICDTSPKVRQAVAKYFDVISERISDINVFDYVSVPTIHGQLAKDHLLSLLESAVTEMTGSRPPKKSLANVDVTSVADKASSLMAKFIFEKGRPAPHESEQQARAREEKEMKERLNKMRELVKEYSISLWAIMARCQSLSDFDLTDRLVQARVLWQAINRRMIPKAVEAIGRCDEAAKRQAKKKGKKKQAVEPDAPDADEKRNIIKSVRVWLIGVRQLLAAKDIDKTTEEAKEALLKDFQEETFLEHLDGEFANEMYQVLYHLPLYGEHYPAVKDRITAQLIDLNYFNTHTQTVVDSLVPLAARWAVLEDAIRSALVAADERFDDIRAKDGRVSAEGPPRTNRAHPGRGGQDAAPQPKKKAKKGRKKKGGDDSDDEQHQGQGEDGGDRSVVPKMAVPDDDPMALIRFIQEITDDKEGLSVAMDVLGKECHDCASHALELVIEGLSADPFQHSTQAAPPQPPLSDVAQATFGPLLQTFGRLYLHIDRRLKDKPEGFIPFSSRLADVFDQLGSAEVPGKDTGGGGLTTANVEAVIDIFKVSLELLCPAAALGQGILPLASFGKVLRKMLDWGRLRAHVCEDESDGQQAWLDHWLVVRQLILPLAMLPDTPSNVVCESVEQLFTNLPTEVSILQIEELWKVYLAQHNQSPAFQDCLVKLTKDTLPDTQLPRELIDLAIDSLKASAAPYRHLLSALDEDQKDDDAGGERDVPSTPPRVARRGGPAMEAIAEHDDGDAEGEGGREGGDVDREGGGEEQAGDEQDDNN</sequence>
<dbReference type="SUPFAM" id="SSF48371">
    <property type="entry name" value="ARM repeat"/>
    <property type="match status" value="1"/>
</dbReference>
<gene>
    <name evidence="2" type="ORF">Vbra_19370</name>
</gene>
<dbReference type="Proteomes" id="UP000041254">
    <property type="component" value="Unassembled WGS sequence"/>
</dbReference>
<accession>A0A0G4H2E4</accession>
<dbReference type="GO" id="GO:0005634">
    <property type="term" value="C:nucleus"/>
    <property type="evidence" value="ECO:0007669"/>
    <property type="project" value="InterPro"/>
</dbReference>
<dbReference type="PANTHER" id="PTHR16199">
    <property type="entry name" value="CONDENSIN-2 COMPLEX SUBUNIT G2"/>
    <property type="match status" value="1"/>
</dbReference>
<reference evidence="2 3" key="1">
    <citation type="submission" date="2014-11" db="EMBL/GenBank/DDBJ databases">
        <authorList>
            <person name="Zhu J."/>
            <person name="Qi W."/>
            <person name="Song R."/>
        </authorList>
    </citation>
    <scope>NUCLEOTIDE SEQUENCE [LARGE SCALE GENOMIC DNA]</scope>
</reference>
<dbReference type="InterPro" id="IPR011989">
    <property type="entry name" value="ARM-like"/>
</dbReference>
<dbReference type="EMBL" id="CDMY01000954">
    <property type="protein sequence ID" value="CEM37759.1"/>
    <property type="molecule type" value="Genomic_DNA"/>
</dbReference>